<organism evidence="2 3">
    <name type="scientific">Enterococcus dongliensis</name>
    <dbReference type="NCBI Taxonomy" id="2559925"/>
    <lineage>
        <taxon>Bacteria</taxon>
        <taxon>Bacillati</taxon>
        <taxon>Bacillota</taxon>
        <taxon>Bacilli</taxon>
        <taxon>Lactobacillales</taxon>
        <taxon>Enterococcaceae</taxon>
        <taxon>Enterococcus</taxon>
    </lineage>
</organism>
<dbReference type="Proteomes" id="UP001256547">
    <property type="component" value="Unassembled WGS sequence"/>
</dbReference>
<comment type="caution">
    <text evidence="2">The sequence shown here is derived from an EMBL/GenBank/DDBJ whole genome shotgun (WGS) entry which is preliminary data.</text>
</comment>
<dbReference type="InterPro" id="IPR018891">
    <property type="entry name" value="AIPR_C"/>
</dbReference>
<dbReference type="RefSeq" id="WP_311924895.1">
    <property type="nucleotide sequence ID" value="NZ_JARPYR010000027.1"/>
</dbReference>
<reference evidence="2 3" key="1">
    <citation type="submission" date="2023-03" db="EMBL/GenBank/DDBJ databases">
        <authorList>
            <person name="Shen W."/>
            <person name="Cai J."/>
        </authorList>
    </citation>
    <scope>NUCLEOTIDE SEQUENCE [LARGE SCALE GENOMIC DNA]</scope>
    <source>
        <strain evidence="2 3">P72-2</strain>
    </source>
</reference>
<dbReference type="Pfam" id="PF10592">
    <property type="entry name" value="AIPR"/>
    <property type="match status" value="1"/>
</dbReference>
<proteinExistence type="predicted"/>
<keyword evidence="3" id="KW-1185">Reference proteome</keyword>
<evidence type="ECO:0000313" key="2">
    <source>
        <dbReference type="EMBL" id="MDT2597640.1"/>
    </source>
</evidence>
<dbReference type="EMBL" id="JARPYR010000027">
    <property type="protein sequence ID" value="MDT2597640.1"/>
    <property type="molecule type" value="Genomic_DNA"/>
</dbReference>
<feature type="domain" description="Abortive phage infection protein C-terminal" evidence="1">
    <location>
        <begin position="46"/>
        <end position="360"/>
    </location>
</feature>
<protein>
    <submittedName>
        <fullName evidence="2">AIPR family protein</fullName>
    </submittedName>
</protein>
<evidence type="ECO:0000313" key="3">
    <source>
        <dbReference type="Proteomes" id="UP001256547"/>
    </source>
</evidence>
<accession>A0ABU3ES05</accession>
<gene>
    <name evidence="2" type="ORF">P7D39_11580</name>
</gene>
<evidence type="ECO:0000259" key="1">
    <source>
        <dbReference type="Pfam" id="PF10592"/>
    </source>
</evidence>
<sequence>MKKDILKSIPYKRVVNLESPYEGDKRTVYHAWVNVKDLPEGIPTDVNPREVNDRTKVYGRIKDALTSSDESFFVHNRGLLLSAKDIKIDTLNKVMQINIGDLSDEDKSIYGVLDGGHSYHAILTQREKIKNNTTQYVHLEIMTHVRNIDEMAAARNTSVQVSDKAIAELAEKFDFVKASLSSEPYKDDISYRENESDKRLDSVDFVRLMYCFNVFRFPIESNKQPIAAYSGKAQVLKDYLNDYGVRDTYTKIAPLLPMITQLYDLIEKEMPEAYLEVTPGGQFGRVKGVDRKENGIFTKFYQWSMNYQISQGLIFPIIAAFRGLVTEENERLTWEVDPLKVWNRIKSKLVNNTIEMSRQLGNNPQSAGKSATLWSQNLDAVNTAKLQVQIEKLKEK</sequence>
<name>A0ABU3ES05_9ENTE</name>